<evidence type="ECO:0000259" key="2">
    <source>
        <dbReference type="PROSITE" id="PS50965"/>
    </source>
</evidence>
<dbReference type="Proteomes" id="UP000219440">
    <property type="component" value="Unassembled WGS sequence"/>
</dbReference>
<accession>A0A2C8ZW94</accession>
<evidence type="ECO:0000256" key="1">
    <source>
        <dbReference type="SAM" id="Phobius"/>
    </source>
</evidence>
<protein>
    <submittedName>
        <fullName evidence="3">Nuclease-related domain-containing protein</fullName>
    </submittedName>
</protein>
<feature type="domain" description="NERD" evidence="2">
    <location>
        <begin position="51"/>
        <end position="160"/>
    </location>
</feature>
<gene>
    <name evidence="3" type="ORF">SAMN06296378_2160</name>
</gene>
<dbReference type="RefSeq" id="WP_179691878.1">
    <property type="nucleotide sequence ID" value="NZ_BMLC01000003.1"/>
</dbReference>
<dbReference type="AlphaFoldDB" id="A0A2C8ZW94"/>
<evidence type="ECO:0000313" key="4">
    <source>
        <dbReference type="Proteomes" id="UP000219440"/>
    </source>
</evidence>
<feature type="transmembrane region" description="Helical" evidence="1">
    <location>
        <begin position="237"/>
        <end position="263"/>
    </location>
</feature>
<organism evidence="3 4">
    <name type="scientific">Salinibacterium xinjiangense</name>
    <dbReference type="NCBI Taxonomy" id="386302"/>
    <lineage>
        <taxon>Bacteria</taxon>
        <taxon>Bacillati</taxon>
        <taxon>Actinomycetota</taxon>
        <taxon>Actinomycetes</taxon>
        <taxon>Micrococcales</taxon>
        <taxon>Microbacteriaceae</taxon>
        <taxon>Salinibacterium</taxon>
    </lineage>
</organism>
<keyword evidence="1" id="KW-0472">Membrane</keyword>
<reference evidence="3 4" key="1">
    <citation type="submission" date="2017-09" db="EMBL/GenBank/DDBJ databases">
        <authorList>
            <person name="Ehlers B."/>
            <person name="Leendertz F.H."/>
        </authorList>
    </citation>
    <scope>NUCLEOTIDE SEQUENCE [LARGE SCALE GENOMIC DNA]</scope>
    <source>
        <strain evidence="3 4">CGMCC 1.05381</strain>
    </source>
</reference>
<evidence type="ECO:0000313" key="3">
    <source>
        <dbReference type="EMBL" id="SOE70178.1"/>
    </source>
</evidence>
<proteinExistence type="predicted"/>
<sequence>MAPDRLLRDRVAGQSAMFEVVFAQQHVRQQSSLGRFLGISPLTAEASSWYRGALGELLVGDVLENLGQRWDVLHDVPLERGSLDHLVIGPAGVFTVRTANCDGMDVVVDDDEMVVVGEIRHDIPLARMEADEVAHILSAAAGRAIAVQPLLVVVGPRRLIVRTEGGDVRIISSSDLEKALCALPQVMNGDEVASISDTADLNATWPIAGATILDTQKLHRDFSVIRATASNALVRRIAWAAAATTVLCVSVCSVIAMLVLIVMD</sequence>
<keyword evidence="1" id="KW-1133">Transmembrane helix</keyword>
<dbReference type="EMBL" id="OCST01000004">
    <property type="protein sequence ID" value="SOE70178.1"/>
    <property type="molecule type" value="Genomic_DNA"/>
</dbReference>
<keyword evidence="1" id="KW-0812">Transmembrane</keyword>
<dbReference type="PROSITE" id="PS50965">
    <property type="entry name" value="NERD"/>
    <property type="match status" value="1"/>
</dbReference>
<keyword evidence="4" id="KW-1185">Reference proteome</keyword>
<dbReference type="InterPro" id="IPR011528">
    <property type="entry name" value="NERD"/>
</dbReference>
<name>A0A2C8ZW94_9MICO</name>
<dbReference type="Pfam" id="PF08378">
    <property type="entry name" value="NERD"/>
    <property type="match status" value="1"/>
</dbReference>